<keyword evidence="2 6" id="KW-0238">DNA-binding</keyword>
<dbReference type="Proteomes" id="UP000824151">
    <property type="component" value="Unassembled WGS sequence"/>
</dbReference>
<comment type="caution">
    <text evidence="6">The sequence shown here is derived from an EMBL/GenBank/DDBJ whole genome shotgun (WGS) entry which is preliminary data.</text>
</comment>
<dbReference type="Pfam" id="PF13377">
    <property type="entry name" value="Peripla_BP_3"/>
    <property type="match status" value="1"/>
</dbReference>
<feature type="compositionally biased region" description="Polar residues" evidence="4">
    <location>
        <begin position="11"/>
        <end position="23"/>
    </location>
</feature>
<dbReference type="InterPro" id="IPR028082">
    <property type="entry name" value="Peripla_BP_I"/>
</dbReference>
<gene>
    <name evidence="6" type="ORF">H9871_07395</name>
</gene>
<organism evidence="6 7">
    <name type="scientific">Candidatus Nesterenkonia stercoripullorum</name>
    <dbReference type="NCBI Taxonomy" id="2838701"/>
    <lineage>
        <taxon>Bacteria</taxon>
        <taxon>Bacillati</taxon>
        <taxon>Actinomycetota</taxon>
        <taxon>Actinomycetes</taxon>
        <taxon>Micrococcales</taxon>
        <taxon>Micrococcaceae</taxon>
        <taxon>Nesterenkonia</taxon>
    </lineage>
</organism>
<proteinExistence type="predicted"/>
<reference evidence="6" key="2">
    <citation type="submission" date="2021-04" db="EMBL/GenBank/DDBJ databases">
        <authorList>
            <person name="Gilroy R."/>
        </authorList>
    </citation>
    <scope>NUCLEOTIDE SEQUENCE</scope>
    <source>
        <strain evidence="6">ChiHejej3B27-3195</strain>
    </source>
</reference>
<dbReference type="PANTHER" id="PTHR30146">
    <property type="entry name" value="LACI-RELATED TRANSCRIPTIONAL REPRESSOR"/>
    <property type="match status" value="1"/>
</dbReference>
<dbReference type="InterPro" id="IPR046335">
    <property type="entry name" value="LacI/GalR-like_sensor"/>
</dbReference>
<name>A0A9D1UT79_9MICC</name>
<dbReference type="EMBL" id="DXGD01000273">
    <property type="protein sequence ID" value="HIW99954.1"/>
    <property type="molecule type" value="Genomic_DNA"/>
</dbReference>
<protein>
    <submittedName>
        <fullName evidence="6">LacI family DNA-binding transcriptional regulator</fullName>
    </submittedName>
</protein>
<sequence length="330" mass="35327">MIDVAKRAGVSHQSVSRVLNTPDSVRPETRHRIEEAMKALGYRRNEQARALKTQRTGMIGVVSQGVADFGPNRMTLAIEGAARERGYVTAVSVVQDADPETVDATLNVFLSHGIEGIVVITPFPALAEAARQLSRQTPVVLMTSGLWPAENMGVAGIDQECGARLATTHLTELGHRTIAHIAGPLDWFDARGRVTGWRQAIAVAQLGEQPLIEAGGWSAEAGYRAAGELCAQGPLPDAVFAANDYLALGLIRAFEERGIRIPGEVSVVGYDDVDAAGYFTPPLTTVRQPFAEAGRAALELLLDETGAFTGVPQFIVPELVTRHSTARRSS</sequence>
<dbReference type="CDD" id="cd01574">
    <property type="entry name" value="PBP1_LacI"/>
    <property type="match status" value="1"/>
</dbReference>
<evidence type="ECO:0000313" key="7">
    <source>
        <dbReference type="Proteomes" id="UP000824151"/>
    </source>
</evidence>
<feature type="domain" description="HTH lacI-type" evidence="5">
    <location>
        <begin position="1"/>
        <end position="53"/>
    </location>
</feature>
<evidence type="ECO:0000256" key="4">
    <source>
        <dbReference type="SAM" id="MobiDB-lite"/>
    </source>
</evidence>
<keyword evidence="1" id="KW-0805">Transcription regulation</keyword>
<dbReference type="Gene3D" id="1.10.260.40">
    <property type="entry name" value="lambda repressor-like DNA-binding domains"/>
    <property type="match status" value="1"/>
</dbReference>
<dbReference type="InterPro" id="IPR000843">
    <property type="entry name" value="HTH_LacI"/>
</dbReference>
<dbReference type="Gene3D" id="3.40.50.2300">
    <property type="match status" value="2"/>
</dbReference>
<dbReference type="GO" id="GO:0000976">
    <property type="term" value="F:transcription cis-regulatory region binding"/>
    <property type="evidence" value="ECO:0007669"/>
    <property type="project" value="TreeGrafter"/>
</dbReference>
<evidence type="ECO:0000259" key="5">
    <source>
        <dbReference type="PROSITE" id="PS50932"/>
    </source>
</evidence>
<dbReference type="SUPFAM" id="SSF47413">
    <property type="entry name" value="lambda repressor-like DNA-binding domains"/>
    <property type="match status" value="1"/>
</dbReference>
<accession>A0A9D1UT79</accession>
<dbReference type="GO" id="GO:0003700">
    <property type="term" value="F:DNA-binding transcription factor activity"/>
    <property type="evidence" value="ECO:0007669"/>
    <property type="project" value="TreeGrafter"/>
</dbReference>
<dbReference type="PROSITE" id="PS50932">
    <property type="entry name" value="HTH_LACI_2"/>
    <property type="match status" value="1"/>
</dbReference>
<dbReference type="PROSITE" id="PS00356">
    <property type="entry name" value="HTH_LACI_1"/>
    <property type="match status" value="1"/>
</dbReference>
<reference evidence="6" key="1">
    <citation type="journal article" date="2021" name="PeerJ">
        <title>Extensive microbial diversity within the chicken gut microbiome revealed by metagenomics and culture.</title>
        <authorList>
            <person name="Gilroy R."/>
            <person name="Ravi A."/>
            <person name="Getino M."/>
            <person name="Pursley I."/>
            <person name="Horton D.L."/>
            <person name="Alikhan N.F."/>
            <person name="Baker D."/>
            <person name="Gharbi K."/>
            <person name="Hall N."/>
            <person name="Watson M."/>
            <person name="Adriaenssens E.M."/>
            <person name="Foster-Nyarko E."/>
            <person name="Jarju S."/>
            <person name="Secka A."/>
            <person name="Antonio M."/>
            <person name="Oren A."/>
            <person name="Chaudhuri R.R."/>
            <person name="La Ragione R."/>
            <person name="Hildebrand F."/>
            <person name="Pallen M.J."/>
        </authorList>
    </citation>
    <scope>NUCLEOTIDE SEQUENCE</scope>
    <source>
        <strain evidence="6">ChiHejej3B27-3195</strain>
    </source>
</reference>
<dbReference type="Pfam" id="PF00356">
    <property type="entry name" value="LacI"/>
    <property type="match status" value="1"/>
</dbReference>
<evidence type="ECO:0000256" key="3">
    <source>
        <dbReference type="ARBA" id="ARBA00023163"/>
    </source>
</evidence>
<evidence type="ECO:0000313" key="6">
    <source>
        <dbReference type="EMBL" id="HIW99954.1"/>
    </source>
</evidence>
<dbReference type="CDD" id="cd01392">
    <property type="entry name" value="HTH_LacI"/>
    <property type="match status" value="1"/>
</dbReference>
<dbReference type="InterPro" id="IPR010982">
    <property type="entry name" value="Lambda_DNA-bd_dom_sf"/>
</dbReference>
<dbReference type="SUPFAM" id="SSF53822">
    <property type="entry name" value="Periplasmic binding protein-like I"/>
    <property type="match status" value="1"/>
</dbReference>
<evidence type="ECO:0000256" key="1">
    <source>
        <dbReference type="ARBA" id="ARBA00023015"/>
    </source>
</evidence>
<dbReference type="PANTHER" id="PTHR30146:SF109">
    <property type="entry name" value="HTH-TYPE TRANSCRIPTIONAL REGULATOR GALS"/>
    <property type="match status" value="1"/>
</dbReference>
<evidence type="ECO:0000256" key="2">
    <source>
        <dbReference type="ARBA" id="ARBA00023125"/>
    </source>
</evidence>
<feature type="region of interest" description="Disordered" evidence="4">
    <location>
        <begin position="1"/>
        <end position="27"/>
    </location>
</feature>
<keyword evidence="3" id="KW-0804">Transcription</keyword>
<dbReference type="AlphaFoldDB" id="A0A9D1UT79"/>
<dbReference type="SMART" id="SM00354">
    <property type="entry name" value="HTH_LACI"/>
    <property type="match status" value="1"/>
</dbReference>